<reference evidence="1" key="1">
    <citation type="submission" date="2012-11" db="EMBL/GenBank/DDBJ databases">
        <title>Dependencies among metagenomic species, viruses, plasmids and units of genetic variation.</title>
        <authorList>
            <person name="Nielsen H.B."/>
            <person name="Almeida M."/>
            <person name="Juncker A.S."/>
            <person name="Rasmussen S."/>
            <person name="Li J."/>
            <person name="Sunagawa S."/>
            <person name="Plichta D."/>
            <person name="Gautier L."/>
            <person name="Le Chatelier E."/>
            <person name="Peletier E."/>
            <person name="Bonde I."/>
            <person name="Nielsen T."/>
            <person name="Manichanh C."/>
            <person name="Arumugam M."/>
            <person name="Batto J."/>
            <person name="Santos M.B.Q.D."/>
            <person name="Blom N."/>
            <person name="Borruel N."/>
            <person name="Burgdorf K.S."/>
            <person name="Boumezbeur F."/>
            <person name="Casellas F."/>
            <person name="Dore J."/>
            <person name="Guarner F."/>
            <person name="Hansen T."/>
            <person name="Hildebrand F."/>
            <person name="Kaas R.S."/>
            <person name="Kennedy S."/>
            <person name="Kristiansen K."/>
            <person name="Kultima J.R."/>
            <person name="Leonard P."/>
            <person name="Levenez F."/>
            <person name="Lund O."/>
            <person name="Moumen B."/>
            <person name="Le Paslier D."/>
            <person name="Pons N."/>
            <person name="Pedersen O."/>
            <person name="Prifti E."/>
            <person name="Qin J."/>
            <person name="Raes J."/>
            <person name="Tap J."/>
            <person name="Tims S."/>
            <person name="Ussery D.W."/>
            <person name="Yamada T."/>
            <person name="MetaHit consortium"/>
            <person name="Renault P."/>
            <person name="Sicheritz-Ponten T."/>
            <person name="Bork P."/>
            <person name="Wang J."/>
            <person name="Brunak S."/>
            <person name="Ehrlich S.D."/>
        </authorList>
    </citation>
    <scope>NUCLEOTIDE SEQUENCE [LARGE SCALE GENOMIC DNA]</scope>
</reference>
<protein>
    <submittedName>
        <fullName evidence="1">Uncharacterized protein</fullName>
    </submittedName>
</protein>
<gene>
    <name evidence="1" type="ORF">BN715_00207</name>
</gene>
<sequence>MAVDGLFRFIGGDELVQDGIVAVQDARAVHKFADAEDAVVCQGPFHIVGFQHSAAVVERRRRDARRHHEADVQGRLFCGFHHVAQAGQAADIDDFMRVGDDGRRPQGYDEAAELFRADIRRLDMDMAFDETRCSISPMGLDDFPSFIRAADAGDDPVSHDDIPGPDGLCIDVDDPAVLEDDVPRFQAPGYGNAPF</sequence>
<dbReference type="AlphaFoldDB" id="R7N175"/>
<comment type="caution">
    <text evidence="1">The sequence shown here is derived from an EMBL/GenBank/DDBJ whole genome shotgun (WGS) entry which is preliminary data.</text>
</comment>
<proteinExistence type="predicted"/>
<name>R7N175_MEGEL</name>
<dbReference type="Proteomes" id="UP000017908">
    <property type="component" value="Unassembled WGS sequence"/>
</dbReference>
<evidence type="ECO:0000313" key="1">
    <source>
        <dbReference type="EMBL" id="CDF05858.1"/>
    </source>
</evidence>
<organism evidence="1">
    <name type="scientific">Megasphaera elsdenii CAG:570</name>
    <dbReference type="NCBI Taxonomy" id="1263087"/>
    <lineage>
        <taxon>Bacteria</taxon>
        <taxon>Bacillati</taxon>
        <taxon>Bacillota</taxon>
        <taxon>Negativicutes</taxon>
        <taxon>Veillonellales</taxon>
        <taxon>Veillonellaceae</taxon>
        <taxon>Megasphaera</taxon>
    </lineage>
</organism>
<accession>R7N175</accession>
<dbReference type="EMBL" id="CBKE010000372">
    <property type="protein sequence ID" value="CDF05858.1"/>
    <property type="molecule type" value="Genomic_DNA"/>
</dbReference>